<protein>
    <submittedName>
        <fullName evidence="2">Uncharacterized protein</fullName>
    </submittedName>
</protein>
<comment type="caution">
    <text evidence="2">The sequence shown here is derived from an EMBL/GenBank/DDBJ whole genome shotgun (WGS) entry which is preliminary data.</text>
</comment>
<dbReference type="AlphaFoldDB" id="A0AA40DXE7"/>
<evidence type="ECO:0000256" key="1">
    <source>
        <dbReference type="SAM" id="Phobius"/>
    </source>
</evidence>
<dbReference type="Gene3D" id="6.10.110.10">
    <property type="match status" value="1"/>
</dbReference>
<name>A0AA40DXE7_9PEZI</name>
<dbReference type="Proteomes" id="UP001172102">
    <property type="component" value="Unassembled WGS sequence"/>
</dbReference>
<keyword evidence="1" id="KW-0472">Membrane</keyword>
<gene>
    <name evidence="2" type="ORF">B0H67DRAFT_236617</name>
</gene>
<organism evidence="2 3">
    <name type="scientific">Lasiosphaeris hirsuta</name>
    <dbReference type="NCBI Taxonomy" id="260670"/>
    <lineage>
        <taxon>Eukaryota</taxon>
        <taxon>Fungi</taxon>
        <taxon>Dikarya</taxon>
        <taxon>Ascomycota</taxon>
        <taxon>Pezizomycotina</taxon>
        <taxon>Sordariomycetes</taxon>
        <taxon>Sordariomycetidae</taxon>
        <taxon>Sordariales</taxon>
        <taxon>Lasiosphaeriaceae</taxon>
        <taxon>Lasiosphaeris</taxon>
    </lineage>
</organism>
<feature type="transmembrane region" description="Helical" evidence="1">
    <location>
        <begin position="91"/>
        <end position="114"/>
    </location>
</feature>
<evidence type="ECO:0000313" key="3">
    <source>
        <dbReference type="Proteomes" id="UP001172102"/>
    </source>
</evidence>
<accession>A0AA40DXE7</accession>
<keyword evidence="1" id="KW-0812">Transmembrane</keyword>
<dbReference type="InterPro" id="IPR038213">
    <property type="entry name" value="IFI6/IFI27-like_sf"/>
</dbReference>
<dbReference type="EMBL" id="JAUKUA010000004">
    <property type="protein sequence ID" value="KAK0715218.1"/>
    <property type="molecule type" value="Genomic_DNA"/>
</dbReference>
<evidence type="ECO:0000313" key="2">
    <source>
        <dbReference type="EMBL" id="KAK0715218.1"/>
    </source>
</evidence>
<feature type="transmembrane region" description="Helical" evidence="1">
    <location>
        <begin position="35"/>
        <end position="54"/>
    </location>
</feature>
<proteinExistence type="predicted"/>
<sequence length="118" mass="11714">MFARYVKAAAAKSWAFVRNNVRKGVKSAKNNPRTATACAIVLVAAAIPAILAGIGFTSSGIAAGSVAAGIQAGIGNVAAHSGFATFTSAMMGGYGVAAVGSFVLAVGATVYAFVYSYT</sequence>
<keyword evidence="3" id="KW-1185">Reference proteome</keyword>
<keyword evidence="1" id="KW-1133">Transmembrane helix</keyword>
<reference evidence="2" key="1">
    <citation type="submission" date="2023-06" db="EMBL/GenBank/DDBJ databases">
        <title>Genome-scale phylogeny and comparative genomics of the fungal order Sordariales.</title>
        <authorList>
            <consortium name="Lawrence Berkeley National Laboratory"/>
            <person name="Hensen N."/>
            <person name="Bonometti L."/>
            <person name="Westerberg I."/>
            <person name="Brannstrom I.O."/>
            <person name="Guillou S."/>
            <person name="Cros-Aarteil S."/>
            <person name="Calhoun S."/>
            <person name="Haridas S."/>
            <person name="Kuo A."/>
            <person name="Mondo S."/>
            <person name="Pangilinan J."/>
            <person name="Riley R."/>
            <person name="Labutti K."/>
            <person name="Andreopoulos B."/>
            <person name="Lipzen A."/>
            <person name="Chen C."/>
            <person name="Yanf M."/>
            <person name="Daum C."/>
            <person name="Ng V."/>
            <person name="Clum A."/>
            <person name="Steindorff A."/>
            <person name="Ohm R."/>
            <person name="Martin F."/>
            <person name="Silar P."/>
            <person name="Natvig D."/>
            <person name="Lalanne C."/>
            <person name="Gautier V."/>
            <person name="Ament-Velasquez S.L."/>
            <person name="Kruys A."/>
            <person name="Hutchinson M.I."/>
            <person name="Powell A.J."/>
            <person name="Barry K."/>
            <person name="Miller A.N."/>
            <person name="Grigoriev I.V."/>
            <person name="Debuchy R."/>
            <person name="Gladieux P."/>
            <person name="Thoren M.H."/>
            <person name="Johannesson H."/>
        </authorList>
    </citation>
    <scope>NUCLEOTIDE SEQUENCE</scope>
    <source>
        <strain evidence="2">SMH4607-1</strain>
    </source>
</reference>